<gene>
    <name evidence="2" type="ORF">HAX54_017615</name>
</gene>
<keyword evidence="1" id="KW-1133">Transmembrane helix</keyword>
<feature type="transmembrane region" description="Helical" evidence="1">
    <location>
        <begin position="21"/>
        <end position="39"/>
    </location>
</feature>
<protein>
    <submittedName>
        <fullName evidence="2">Uncharacterized protein</fullName>
    </submittedName>
</protein>
<evidence type="ECO:0000313" key="3">
    <source>
        <dbReference type="Proteomes" id="UP000823775"/>
    </source>
</evidence>
<dbReference type="Proteomes" id="UP000823775">
    <property type="component" value="Unassembled WGS sequence"/>
</dbReference>
<accession>A0ABS8UN84</accession>
<dbReference type="EMBL" id="JACEIK010002170">
    <property type="protein sequence ID" value="MCD9559565.1"/>
    <property type="molecule type" value="Genomic_DNA"/>
</dbReference>
<keyword evidence="1" id="KW-0812">Transmembrane</keyword>
<proteinExistence type="predicted"/>
<evidence type="ECO:0000313" key="2">
    <source>
        <dbReference type="EMBL" id="MCD9559565.1"/>
    </source>
</evidence>
<organism evidence="2 3">
    <name type="scientific">Datura stramonium</name>
    <name type="common">Jimsonweed</name>
    <name type="synonym">Common thornapple</name>
    <dbReference type="NCBI Taxonomy" id="4076"/>
    <lineage>
        <taxon>Eukaryota</taxon>
        <taxon>Viridiplantae</taxon>
        <taxon>Streptophyta</taxon>
        <taxon>Embryophyta</taxon>
        <taxon>Tracheophyta</taxon>
        <taxon>Spermatophyta</taxon>
        <taxon>Magnoliopsida</taxon>
        <taxon>eudicotyledons</taxon>
        <taxon>Gunneridae</taxon>
        <taxon>Pentapetalae</taxon>
        <taxon>asterids</taxon>
        <taxon>lamiids</taxon>
        <taxon>Solanales</taxon>
        <taxon>Solanaceae</taxon>
        <taxon>Solanoideae</taxon>
        <taxon>Datureae</taxon>
        <taxon>Datura</taxon>
    </lineage>
</organism>
<keyword evidence="1" id="KW-0472">Membrane</keyword>
<reference evidence="2 3" key="1">
    <citation type="journal article" date="2021" name="BMC Genomics">
        <title>Datura genome reveals duplications of psychoactive alkaloid biosynthetic genes and high mutation rate following tissue culture.</title>
        <authorList>
            <person name="Rajewski A."/>
            <person name="Carter-House D."/>
            <person name="Stajich J."/>
            <person name="Litt A."/>
        </authorList>
    </citation>
    <scope>NUCLEOTIDE SEQUENCE [LARGE SCALE GENOMIC DNA]</scope>
    <source>
        <strain evidence="2">AR-01</strain>
    </source>
</reference>
<keyword evidence="3" id="KW-1185">Reference proteome</keyword>
<name>A0ABS8UN84_DATST</name>
<comment type="caution">
    <text evidence="2">The sequence shown here is derived from an EMBL/GenBank/DDBJ whole genome shotgun (WGS) entry which is preliminary data.</text>
</comment>
<sequence>MEGVLAVRMQVMDLKLYYLEFFTRTYPVWGLLVIIALVLNNSPLKIDTIEIDAPMLRLFDFTGNISSIRLKNVLFWFTKEAEDDDCILECLELEHFSDVTFNHLRG</sequence>
<evidence type="ECO:0000256" key="1">
    <source>
        <dbReference type="SAM" id="Phobius"/>
    </source>
</evidence>